<sequence>MASLAGLSSATAASSPSSSLPLRSPIPCEATTRRRHLLLPSRCNRFRRAVASLPDPNERTNPEYTPWLIAGLGNPGNKYHGTRHNVGFEMIDHISRAEGITLNSIQSKALIGIGSIGEVPILLVKPQSYMNYSGESVGPLAAYYQVPLRHILLMYDEMSLPNGVLRVQRKGGHGHHNGCETTFDTTSPRANSYTPFNVAAASFLSWNAATAPPSRAASSSSQAASTMDSALEQGVDAVRTLVFKGFSENLHRFNLVQKYKYHKV</sequence>
<evidence type="ECO:0000256" key="1">
    <source>
        <dbReference type="RuleBase" id="RU004320"/>
    </source>
</evidence>
<dbReference type="PROSITE" id="PS01195">
    <property type="entry name" value="PEPT_TRNA_HYDROL_1"/>
    <property type="match status" value="1"/>
</dbReference>
<dbReference type="InterPro" id="IPR018171">
    <property type="entry name" value="Pept_tRNA_hydro_CS"/>
</dbReference>
<comment type="caution">
    <text evidence="3">The sequence shown here is derived from an EMBL/GenBank/DDBJ whole genome shotgun (WGS) entry which is preliminary data.</text>
</comment>
<name>A0A8J5KQI3_ZINOF</name>
<reference evidence="3 4" key="1">
    <citation type="submission" date="2020-08" db="EMBL/GenBank/DDBJ databases">
        <title>Plant Genome Project.</title>
        <authorList>
            <person name="Zhang R.-G."/>
        </authorList>
    </citation>
    <scope>NUCLEOTIDE SEQUENCE [LARGE SCALE GENOMIC DNA]</scope>
    <source>
        <tissue evidence="3">Rhizome</tissue>
    </source>
</reference>
<dbReference type="PANTHER" id="PTHR17224">
    <property type="entry name" value="PEPTIDYL-TRNA HYDROLASE"/>
    <property type="match status" value="1"/>
</dbReference>
<evidence type="ECO:0000313" key="4">
    <source>
        <dbReference type="Proteomes" id="UP000734854"/>
    </source>
</evidence>
<accession>A0A8J5KQI3</accession>
<protein>
    <recommendedName>
        <fullName evidence="5">Chloroplastic group IIB intron splicing facilitator CRS2, chloroplastic</fullName>
    </recommendedName>
</protein>
<feature type="region of interest" description="Disordered" evidence="2">
    <location>
        <begin position="1"/>
        <end position="26"/>
    </location>
</feature>
<dbReference type="GO" id="GO:0004045">
    <property type="term" value="F:peptidyl-tRNA hydrolase activity"/>
    <property type="evidence" value="ECO:0007669"/>
    <property type="project" value="InterPro"/>
</dbReference>
<dbReference type="EMBL" id="JACMSC010000015">
    <property type="protein sequence ID" value="KAG6485225.1"/>
    <property type="molecule type" value="Genomic_DNA"/>
</dbReference>
<dbReference type="Proteomes" id="UP000734854">
    <property type="component" value="Unassembled WGS sequence"/>
</dbReference>
<evidence type="ECO:0000313" key="3">
    <source>
        <dbReference type="EMBL" id="KAG6485225.1"/>
    </source>
</evidence>
<gene>
    <name evidence="3" type="ORF">ZIOFF_053758</name>
</gene>
<organism evidence="3 4">
    <name type="scientific">Zingiber officinale</name>
    <name type="common">Ginger</name>
    <name type="synonym">Amomum zingiber</name>
    <dbReference type="NCBI Taxonomy" id="94328"/>
    <lineage>
        <taxon>Eukaryota</taxon>
        <taxon>Viridiplantae</taxon>
        <taxon>Streptophyta</taxon>
        <taxon>Embryophyta</taxon>
        <taxon>Tracheophyta</taxon>
        <taxon>Spermatophyta</taxon>
        <taxon>Magnoliopsida</taxon>
        <taxon>Liliopsida</taxon>
        <taxon>Zingiberales</taxon>
        <taxon>Zingiberaceae</taxon>
        <taxon>Zingiber</taxon>
    </lineage>
</organism>
<dbReference type="InterPro" id="IPR001328">
    <property type="entry name" value="Pept_tRNA_hydro"/>
</dbReference>
<dbReference type="InterPro" id="IPR036416">
    <property type="entry name" value="Pept_tRNA_hydro_sf"/>
</dbReference>
<comment type="similarity">
    <text evidence="1">Belongs to the PTH family.</text>
</comment>
<evidence type="ECO:0008006" key="5">
    <source>
        <dbReference type="Google" id="ProtNLM"/>
    </source>
</evidence>
<dbReference type="PANTHER" id="PTHR17224:SF3">
    <property type="entry name" value="CHLOROPLASTIC GROUP IIB INTRON SPLICING FACILITATOR CRS2-B, CHLOROPLASTIC"/>
    <property type="match status" value="1"/>
</dbReference>
<dbReference type="SUPFAM" id="SSF53178">
    <property type="entry name" value="Peptidyl-tRNA hydrolase-like"/>
    <property type="match status" value="1"/>
</dbReference>
<evidence type="ECO:0000256" key="2">
    <source>
        <dbReference type="SAM" id="MobiDB-lite"/>
    </source>
</evidence>
<dbReference type="Gene3D" id="3.40.50.1470">
    <property type="entry name" value="Peptidyl-tRNA hydrolase"/>
    <property type="match status" value="1"/>
</dbReference>
<keyword evidence="4" id="KW-1185">Reference proteome</keyword>
<proteinExistence type="inferred from homology"/>
<dbReference type="NCBIfam" id="TIGR00447">
    <property type="entry name" value="pth"/>
    <property type="match status" value="1"/>
</dbReference>
<dbReference type="AlphaFoldDB" id="A0A8J5KQI3"/>
<dbReference type="Pfam" id="PF01195">
    <property type="entry name" value="Pept_tRNA_hydro"/>
    <property type="match status" value="1"/>
</dbReference>